<evidence type="ECO:0000256" key="3">
    <source>
        <dbReference type="ARBA" id="ARBA00023002"/>
    </source>
</evidence>
<dbReference type="AlphaFoldDB" id="A0A323UJM4"/>
<dbReference type="PANTHER" id="PTHR11632">
    <property type="entry name" value="SUCCINATE DEHYDROGENASE 2 FLAVOPROTEIN SUBUNIT"/>
    <property type="match status" value="1"/>
</dbReference>
<evidence type="ECO:0000256" key="4">
    <source>
        <dbReference type="PIRSR" id="PIRSR000171-1"/>
    </source>
</evidence>
<evidence type="ECO:0000313" key="7">
    <source>
        <dbReference type="EMBL" id="PZA13312.1"/>
    </source>
</evidence>
<evidence type="ECO:0000256" key="2">
    <source>
        <dbReference type="ARBA" id="ARBA00022630"/>
    </source>
</evidence>
<dbReference type="EMBL" id="QKQS01000006">
    <property type="protein sequence ID" value="PZA13312.1"/>
    <property type="molecule type" value="Genomic_DNA"/>
</dbReference>
<comment type="cofactor">
    <cofactor evidence="1">
        <name>FAD</name>
        <dbReference type="ChEBI" id="CHEBI:57692"/>
    </cofactor>
</comment>
<dbReference type="Gene3D" id="1.20.58.100">
    <property type="entry name" value="Fumarate reductase/succinate dehydrogenase flavoprotein-like, C-terminal domain"/>
    <property type="match status" value="1"/>
</dbReference>
<dbReference type="Proteomes" id="UP000248134">
    <property type="component" value="Unassembled WGS sequence"/>
</dbReference>
<dbReference type="InterPro" id="IPR027477">
    <property type="entry name" value="Succ_DH/fumarate_Rdtase_cat_sf"/>
</dbReference>
<dbReference type="PANTHER" id="PTHR11632:SF51">
    <property type="entry name" value="SUCCINATE DEHYDROGENASE [UBIQUINONE] FLAVOPROTEIN SUBUNIT, MITOCHONDRIAL"/>
    <property type="match status" value="1"/>
</dbReference>
<keyword evidence="3" id="KW-0560">Oxidoreductase</keyword>
<dbReference type="Pfam" id="PF00890">
    <property type="entry name" value="FAD_binding_2"/>
    <property type="match status" value="1"/>
</dbReference>
<dbReference type="Gene3D" id="3.90.700.10">
    <property type="entry name" value="Succinate dehydrogenase/fumarate reductase flavoprotein, catalytic domain"/>
    <property type="match status" value="1"/>
</dbReference>
<dbReference type="InterPro" id="IPR015939">
    <property type="entry name" value="Fum_Rdtase/Succ_DH_flav-like_C"/>
</dbReference>
<proteinExistence type="predicted"/>
<accession>A0A323UJM4</accession>
<dbReference type="Pfam" id="PF02910">
    <property type="entry name" value="Succ_DH_flav_C"/>
    <property type="match status" value="1"/>
</dbReference>
<sequence>MATAKPAGRISDEATHLTADVLIIGAGGAGMYAALEAAREGASVLLADRSLIGRGGATVMAQMTVAAALGEQTPDHWEHHLADTLAAGRGLCDERLSALLCEDGPRRLREMDTWNVGWAREDGHIKQAQAPGHDRPRCAYVDFLSTGPAVSKTLRTRLNGADGIRRVGDLTIVDIALDDGVACGATALHLPTGRTVTIAAKAVVIATGGLTGLYRRNSASSNMAGDGYALALRAGAELIDMEFVQYFPIGHLAPRLVGMDPIMWDPFRYKLGGKLLNAEMREFEADYATKDKRSDGTYKLTRDLATYAITREVEAGRGSPAGGAYLSFQHVPAAEIRKAFGPVVDRLAENGIDLAERPVEVAPIAHYHMGGIRVDPAMQTGVPGLYACGEAVGGANGANRLSGNAITEAFVFGARAGRSAAHYAASHASHWRNQAAQSARDLLAGAKPENGFNPAAAITDLQAVMADDVGPFRTDAKLRRAIDRIAQMQHDLGERPVSLGGAFDTMLSDWLDLRNMLQVAQAVARPALARTESRGAHQRDDHPALDEGWCVNQIVTLKDGAALRKVEPSTGKVLQ</sequence>
<gene>
    <name evidence="7" type="ORF">DNX69_02775</name>
</gene>
<dbReference type="RefSeq" id="WP_110784486.1">
    <property type="nucleotide sequence ID" value="NZ_QKQS01000006.1"/>
</dbReference>
<dbReference type="InterPro" id="IPR030664">
    <property type="entry name" value="SdhA/FrdA/AprA"/>
</dbReference>
<dbReference type="InterPro" id="IPR003953">
    <property type="entry name" value="FAD-dep_OxRdtase_2_FAD-bd"/>
</dbReference>
<protein>
    <submittedName>
        <fullName evidence="7">Succinate dehydrogenase</fullName>
    </submittedName>
</protein>
<dbReference type="GO" id="GO:0016491">
    <property type="term" value="F:oxidoreductase activity"/>
    <property type="evidence" value="ECO:0007669"/>
    <property type="project" value="UniProtKB-KW"/>
</dbReference>
<organism evidence="7 8">
    <name type="scientific">Rhodopseudomonas palustris</name>
    <dbReference type="NCBI Taxonomy" id="1076"/>
    <lineage>
        <taxon>Bacteria</taxon>
        <taxon>Pseudomonadati</taxon>
        <taxon>Pseudomonadota</taxon>
        <taxon>Alphaproteobacteria</taxon>
        <taxon>Hyphomicrobiales</taxon>
        <taxon>Nitrobacteraceae</taxon>
        <taxon>Rhodopseudomonas</taxon>
    </lineage>
</organism>
<evidence type="ECO:0000259" key="5">
    <source>
        <dbReference type="Pfam" id="PF00890"/>
    </source>
</evidence>
<reference evidence="7 8" key="1">
    <citation type="submission" date="2018-06" db="EMBL/GenBank/DDBJ databases">
        <title>Draft Whole-Genome Sequence of the purple photosynthetic bacterium Rhodospeudomonas palustris XCP.</title>
        <authorList>
            <person name="Rayyan A."/>
            <person name="Meyer T.E."/>
            <person name="Kyndt J.A."/>
        </authorList>
    </citation>
    <scope>NUCLEOTIDE SEQUENCE [LARGE SCALE GENOMIC DNA]</scope>
    <source>
        <strain evidence="7 8">XCP</strain>
    </source>
</reference>
<comment type="caution">
    <text evidence="7">The sequence shown here is derived from an EMBL/GenBank/DDBJ whole genome shotgun (WGS) entry which is preliminary data.</text>
</comment>
<evidence type="ECO:0000313" key="8">
    <source>
        <dbReference type="Proteomes" id="UP000248134"/>
    </source>
</evidence>
<feature type="active site" description="Proton acceptor" evidence="4">
    <location>
        <position position="302"/>
    </location>
</feature>
<dbReference type="SUPFAM" id="SSF56425">
    <property type="entry name" value="Succinate dehydrogenase/fumarate reductase flavoprotein, catalytic domain"/>
    <property type="match status" value="1"/>
</dbReference>
<dbReference type="PIRSF" id="PIRSF000171">
    <property type="entry name" value="SDHA_APRA_LASPO"/>
    <property type="match status" value="1"/>
</dbReference>
<dbReference type="SUPFAM" id="SSF51905">
    <property type="entry name" value="FAD/NAD(P)-binding domain"/>
    <property type="match status" value="1"/>
</dbReference>
<dbReference type="InterPro" id="IPR036188">
    <property type="entry name" value="FAD/NAD-bd_sf"/>
</dbReference>
<evidence type="ECO:0000259" key="6">
    <source>
        <dbReference type="Pfam" id="PF02910"/>
    </source>
</evidence>
<feature type="domain" description="Fumarate reductase/succinate dehydrogenase flavoprotein-like C-terminal" evidence="6">
    <location>
        <begin position="460"/>
        <end position="558"/>
    </location>
</feature>
<dbReference type="InterPro" id="IPR037099">
    <property type="entry name" value="Fum_R/Succ_DH_flav-like_C_sf"/>
</dbReference>
<name>A0A323UJM4_RHOPL</name>
<dbReference type="PRINTS" id="PR00411">
    <property type="entry name" value="PNDRDTASEI"/>
</dbReference>
<evidence type="ECO:0000256" key="1">
    <source>
        <dbReference type="ARBA" id="ARBA00001974"/>
    </source>
</evidence>
<feature type="domain" description="FAD-dependent oxidoreductase 2 FAD-binding" evidence="5">
    <location>
        <begin position="20"/>
        <end position="405"/>
    </location>
</feature>
<keyword evidence="2" id="KW-0285">Flavoprotein</keyword>
<dbReference type="SUPFAM" id="SSF46977">
    <property type="entry name" value="Succinate dehydrogenase/fumarate reductase flavoprotein C-terminal domain"/>
    <property type="match status" value="1"/>
</dbReference>
<dbReference type="Gene3D" id="3.50.50.60">
    <property type="entry name" value="FAD/NAD(P)-binding domain"/>
    <property type="match status" value="1"/>
</dbReference>
<dbReference type="PRINTS" id="PR00368">
    <property type="entry name" value="FADPNR"/>
</dbReference>
<dbReference type="OrthoDB" id="9806724at2"/>